<feature type="region of interest" description="Disordered" evidence="3">
    <location>
        <begin position="201"/>
        <end position="251"/>
    </location>
</feature>
<keyword evidence="1 4" id="KW-0812">Transmembrane</keyword>
<name>A0A9D1SJ99_9FIRM</name>
<evidence type="ECO:0000313" key="5">
    <source>
        <dbReference type="EMBL" id="HIU62524.1"/>
    </source>
</evidence>
<feature type="transmembrane region" description="Helical" evidence="4">
    <location>
        <begin position="108"/>
        <end position="132"/>
    </location>
</feature>
<keyword evidence="4" id="KW-0472">Membrane</keyword>
<dbReference type="Gene3D" id="1.10.1760.20">
    <property type="match status" value="1"/>
</dbReference>
<dbReference type="GO" id="GO:0016020">
    <property type="term" value="C:membrane"/>
    <property type="evidence" value="ECO:0007669"/>
    <property type="project" value="InterPro"/>
</dbReference>
<feature type="compositionally biased region" description="Basic and acidic residues" evidence="3">
    <location>
        <begin position="216"/>
        <end position="251"/>
    </location>
</feature>
<evidence type="ECO:0000256" key="1">
    <source>
        <dbReference type="ARBA" id="ARBA00022692"/>
    </source>
</evidence>
<dbReference type="PANTHER" id="PTHR37815">
    <property type="entry name" value="UPF0397 PROTEIN BC_2624-RELATED"/>
    <property type="match status" value="1"/>
</dbReference>
<feature type="transmembrane region" description="Helical" evidence="4">
    <location>
        <begin position="72"/>
        <end position="96"/>
    </location>
</feature>
<feature type="transmembrane region" description="Helical" evidence="4">
    <location>
        <begin position="44"/>
        <end position="66"/>
    </location>
</feature>
<dbReference type="Pfam" id="PF07155">
    <property type="entry name" value="ECF-ribofla_trS"/>
    <property type="match status" value="1"/>
</dbReference>
<dbReference type="Proteomes" id="UP000824145">
    <property type="component" value="Unassembled WGS sequence"/>
</dbReference>
<feature type="transmembrane region" description="Helical" evidence="4">
    <location>
        <begin position="12"/>
        <end position="32"/>
    </location>
</feature>
<reference evidence="5" key="1">
    <citation type="submission" date="2020-10" db="EMBL/GenBank/DDBJ databases">
        <authorList>
            <person name="Gilroy R."/>
        </authorList>
    </citation>
    <scope>NUCLEOTIDE SEQUENCE</scope>
    <source>
        <strain evidence="5">9366</strain>
    </source>
</reference>
<gene>
    <name evidence="5" type="ORF">IAB07_01980</name>
</gene>
<keyword evidence="2 4" id="KW-1133">Transmembrane helix</keyword>
<evidence type="ECO:0000256" key="2">
    <source>
        <dbReference type="ARBA" id="ARBA00022989"/>
    </source>
</evidence>
<dbReference type="EMBL" id="DVNJ01000007">
    <property type="protein sequence ID" value="HIU62524.1"/>
    <property type="molecule type" value="Genomic_DNA"/>
</dbReference>
<dbReference type="AlphaFoldDB" id="A0A9D1SJ99"/>
<dbReference type="PANTHER" id="PTHR37815:SF3">
    <property type="entry name" value="UPF0397 PROTEIN SPR0429"/>
    <property type="match status" value="1"/>
</dbReference>
<evidence type="ECO:0000256" key="4">
    <source>
        <dbReference type="SAM" id="Phobius"/>
    </source>
</evidence>
<organism evidence="5 6">
    <name type="scientific">Candidatus Caccalectryoclostridium excrementigallinarum</name>
    <dbReference type="NCBI Taxonomy" id="2840710"/>
    <lineage>
        <taxon>Bacteria</taxon>
        <taxon>Bacillati</taxon>
        <taxon>Bacillota</taxon>
        <taxon>Clostridia</taxon>
        <taxon>Christensenellales</taxon>
        <taxon>Christensenellaceae</taxon>
        <taxon>Christensenellaceae incertae sedis</taxon>
        <taxon>Candidatus Caccalectryoclostridium</taxon>
    </lineage>
</organism>
<feature type="transmembrane region" description="Helical" evidence="4">
    <location>
        <begin position="152"/>
        <end position="177"/>
    </location>
</feature>
<comment type="caution">
    <text evidence="5">The sequence shown here is derived from an EMBL/GenBank/DDBJ whole genome shotgun (WGS) entry which is preliminary data.</text>
</comment>
<sequence>MKQVSKTRRAVVRIAVTGVMTGLVMAFTYFGVNLGTAYVNLGDAMVLAAGALFGPVTGMIAGGLGAMLMDLIVYPATFVFTLFIKGIEGALCGVLLKYALPKLTRGRYPLLQVILGIAAMMLCALFMAAGYFGTNVLFWGEGDSPATRLSGALLQLPIDIAQGAVGCAIAALLIYAVRLDKIAARFSLGDLLIVNNKGKERAAQSESLSSPAENEEQGRENAAENNDKERENADDEKQGTTLEKSDKNRYN</sequence>
<evidence type="ECO:0000256" key="3">
    <source>
        <dbReference type="SAM" id="MobiDB-lite"/>
    </source>
</evidence>
<proteinExistence type="predicted"/>
<protein>
    <submittedName>
        <fullName evidence="5">ECF transporter S component</fullName>
    </submittedName>
</protein>
<dbReference type="InterPro" id="IPR009825">
    <property type="entry name" value="ECF_substrate-spec-like"/>
</dbReference>
<evidence type="ECO:0000313" key="6">
    <source>
        <dbReference type="Proteomes" id="UP000824145"/>
    </source>
</evidence>
<accession>A0A9D1SJ99</accession>
<reference evidence="5" key="2">
    <citation type="journal article" date="2021" name="PeerJ">
        <title>Extensive microbial diversity within the chicken gut microbiome revealed by metagenomics and culture.</title>
        <authorList>
            <person name="Gilroy R."/>
            <person name="Ravi A."/>
            <person name="Getino M."/>
            <person name="Pursley I."/>
            <person name="Horton D.L."/>
            <person name="Alikhan N.F."/>
            <person name="Baker D."/>
            <person name="Gharbi K."/>
            <person name="Hall N."/>
            <person name="Watson M."/>
            <person name="Adriaenssens E.M."/>
            <person name="Foster-Nyarko E."/>
            <person name="Jarju S."/>
            <person name="Secka A."/>
            <person name="Antonio M."/>
            <person name="Oren A."/>
            <person name="Chaudhuri R.R."/>
            <person name="La Ragione R."/>
            <person name="Hildebrand F."/>
            <person name="Pallen M.J."/>
        </authorList>
    </citation>
    <scope>NUCLEOTIDE SEQUENCE</scope>
    <source>
        <strain evidence="5">9366</strain>
    </source>
</reference>